<sequence length="53" mass="5954">MNIGHVAVVMILIVTFFASPKKVTKERRTNGERLRRRLIGMSMGLGCYCGEGR</sequence>
<comment type="caution">
    <text evidence="1">The sequence shown here is derived from an EMBL/GenBank/DDBJ whole genome shotgun (WGS) entry which is preliminary data.</text>
</comment>
<proteinExistence type="predicted"/>
<dbReference type="AlphaFoldDB" id="A0A327QEC4"/>
<name>A0A327QEC4_9BACT</name>
<evidence type="ECO:0000313" key="2">
    <source>
        <dbReference type="Proteomes" id="UP000249547"/>
    </source>
</evidence>
<dbReference type="Proteomes" id="UP000249547">
    <property type="component" value="Unassembled WGS sequence"/>
</dbReference>
<gene>
    <name evidence="1" type="ORF">LX64_03227</name>
</gene>
<organism evidence="1 2">
    <name type="scientific">Chitinophaga skermanii</name>
    <dbReference type="NCBI Taxonomy" id="331697"/>
    <lineage>
        <taxon>Bacteria</taxon>
        <taxon>Pseudomonadati</taxon>
        <taxon>Bacteroidota</taxon>
        <taxon>Chitinophagia</taxon>
        <taxon>Chitinophagales</taxon>
        <taxon>Chitinophagaceae</taxon>
        <taxon>Chitinophaga</taxon>
    </lineage>
</organism>
<reference evidence="1 2" key="1">
    <citation type="submission" date="2018-06" db="EMBL/GenBank/DDBJ databases">
        <title>Genomic Encyclopedia of Archaeal and Bacterial Type Strains, Phase II (KMG-II): from individual species to whole genera.</title>
        <authorList>
            <person name="Goeker M."/>
        </authorList>
    </citation>
    <scope>NUCLEOTIDE SEQUENCE [LARGE SCALE GENOMIC DNA]</scope>
    <source>
        <strain evidence="1 2">DSM 23857</strain>
    </source>
</reference>
<evidence type="ECO:0000313" key="1">
    <source>
        <dbReference type="EMBL" id="RAJ02218.1"/>
    </source>
</evidence>
<dbReference type="EMBL" id="QLLL01000006">
    <property type="protein sequence ID" value="RAJ02218.1"/>
    <property type="molecule type" value="Genomic_DNA"/>
</dbReference>
<protein>
    <submittedName>
        <fullName evidence="1">Uncharacterized protein</fullName>
    </submittedName>
</protein>
<keyword evidence="2" id="KW-1185">Reference proteome</keyword>
<accession>A0A327QEC4</accession>